<organism evidence="9 10">
    <name type="scientific">Streptomyces platensis</name>
    <dbReference type="NCBI Taxonomy" id="58346"/>
    <lineage>
        <taxon>Bacteria</taxon>
        <taxon>Bacillati</taxon>
        <taxon>Actinomycetota</taxon>
        <taxon>Actinomycetes</taxon>
        <taxon>Kitasatosporales</taxon>
        <taxon>Streptomycetaceae</taxon>
        <taxon>Streptomyces</taxon>
    </lineage>
</organism>
<feature type="modified residue" description="4-aspartylphosphate" evidence="5">
    <location>
        <position position="107"/>
    </location>
</feature>
<dbReference type="PANTHER" id="PTHR43214">
    <property type="entry name" value="TWO-COMPONENT RESPONSE REGULATOR"/>
    <property type="match status" value="1"/>
</dbReference>
<feature type="region of interest" description="Disordered" evidence="6">
    <location>
        <begin position="1"/>
        <end position="46"/>
    </location>
</feature>
<feature type="domain" description="Response regulatory" evidence="8">
    <location>
        <begin position="56"/>
        <end position="174"/>
    </location>
</feature>
<feature type="compositionally biased region" description="Low complexity" evidence="6">
    <location>
        <begin position="20"/>
        <end position="33"/>
    </location>
</feature>
<dbReference type="CDD" id="cd17535">
    <property type="entry name" value="REC_NarL-like"/>
    <property type="match status" value="1"/>
</dbReference>
<comment type="caution">
    <text evidence="9">The sequence shown here is derived from an EMBL/GenBank/DDBJ whole genome shotgun (WGS) entry which is preliminary data.</text>
</comment>
<evidence type="ECO:0000256" key="4">
    <source>
        <dbReference type="ARBA" id="ARBA00023163"/>
    </source>
</evidence>
<dbReference type="SUPFAM" id="SSF52172">
    <property type="entry name" value="CheY-like"/>
    <property type="match status" value="1"/>
</dbReference>
<dbReference type="SMART" id="SM00421">
    <property type="entry name" value="HTH_LUXR"/>
    <property type="match status" value="1"/>
</dbReference>
<dbReference type="PROSITE" id="PS50043">
    <property type="entry name" value="HTH_LUXR_2"/>
    <property type="match status" value="1"/>
</dbReference>
<accession>A0ABX3Y2C8</accession>
<gene>
    <name evidence="9" type="primary">liaR_1</name>
    <name evidence="9" type="ORF">BG653_01329</name>
</gene>
<protein>
    <submittedName>
        <fullName evidence="9">Transcriptional regulatory protein LiaR</fullName>
    </submittedName>
</protein>
<dbReference type="Pfam" id="PF00072">
    <property type="entry name" value="Response_reg"/>
    <property type="match status" value="1"/>
</dbReference>
<evidence type="ECO:0000313" key="9">
    <source>
        <dbReference type="EMBL" id="OSY47230.1"/>
    </source>
</evidence>
<dbReference type="SUPFAM" id="SSF46894">
    <property type="entry name" value="C-terminal effector domain of the bipartite response regulators"/>
    <property type="match status" value="1"/>
</dbReference>
<evidence type="ECO:0000256" key="5">
    <source>
        <dbReference type="PROSITE-ProRule" id="PRU00169"/>
    </source>
</evidence>
<keyword evidence="4" id="KW-0804">Transcription</keyword>
<dbReference type="Gene3D" id="3.40.50.2300">
    <property type="match status" value="1"/>
</dbReference>
<evidence type="ECO:0000256" key="1">
    <source>
        <dbReference type="ARBA" id="ARBA00022553"/>
    </source>
</evidence>
<dbReference type="InterPro" id="IPR058245">
    <property type="entry name" value="NreC/VraR/RcsB-like_REC"/>
</dbReference>
<dbReference type="PROSITE" id="PS00622">
    <property type="entry name" value="HTH_LUXR_1"/>
    <property type="match status" value="1"/>
</dbReference>
<keyword evidence="2" id="KW-0805">Transcription regulation</keyword>
<keyword evidence="10" id="KW-1185">Reference proteome</keyword>
<evidence type="ECO:0000259" key="8">
    <source>
        <dbReference type="PROSITE" id="PS50110"/>
    </source>
</evidence>
<dbReference type="EMBL" id="MIGA01000005">
    <property type="protein sequence ID" value="OSY47230.1"/>
    <property type="molecule type" value="Genomic_DNA"/>
</dbReference>
<dbReference type="InterPro" id="IPR001789">
    <property type="entry name" value="Sig_transdc_resp-reg_receiver"/>
</dbReference>
<dbReference type="InterPro" id="IPR039420">
    <property type="entry name" value="WalR-like"/>
</dbReference>
<evidence type="ECO:0000313" key="10">
    <source>
        <dbReference type="Proteomes" id="UP000194225"/>
    </source>
</evidence>
<dbReference type="PANTHER" id="PTHR43214:SF24">
    <property type="entry name" value="TRANSCRIPTIONAL REGULATORY PROTEIN NARL-RELATED"/>
    <property type="match status" value="1"/>
</dbReference>
<sequence>MIPVGPERAGGDCSGGPHTGGQPLLGGPLPAGGDPHRAEPPAPRPRTAEFLPVTIRLLIADDQEMVRRGIRRIVESQPDMEVVGEAANGLDAVAMGRALKPDVALVDIRMPRMDGLEVTRRLADPALADPVRIVVVTTFDLDEYVYPALRFGASGFLLKRSGPTLLIEAVRAAMAGDSLISPSITVRLLEHVTGPAAGRRPRRRDAVLTQREVEIAGKVAEGKTNADIARELFISAGTVKTHVASIQRKLQVRNRVGVAVRAWELGYATGRTPG</sequence>
<evidence type="ECO:0000259" key="7">
    <source>
        <dbReference type="PROSITE" id="PS50043"/>
    </source>
</evidence>
<evidence type="ECO:0000256" key="2">
    <source>
        <dbReference type="ARBA" id="ARBA00023015"/>
    </source>
</evidence>
<dbReference type="Proteomes" id="UP000194225">
    <property type="component" value="Unassembled WGS sequence"/>
</dbReference>
<keyword evidence="1 5" id="KW-0597">Phosphoprotein</keyword>
<dbReference type="InterPro" id="IPR000792">
    <property type="entry name" value="Tscrpt_reg_LuxR_C"/>
</dbReference>
<dbReference type="PRINTS" id="PR00038">
    <property type="entry name" value="HTHLUXR"/>
</dbReference>
<dbReference type="Pfam" id="PF00196">
    <property type="entry name" value="GerE"/>
    <property type="match status" value="1"/>
</dbReference>
<dbReference type="CDD" id="cd06170">
    <property type="entry name" value="LuxR_C_like"/>
    <property type="match status" value="1"/>
</dbReference>
<dbReference type="SMART" id="SM00448">
    <property type="entry name" value="REC"/>
    <property type="match status" value="1"/>
</dbReference>
<keyword evidence="3" id="KW-0238">DNA-binding</keyword>
<feature type="domain" description="HTH luxR-type" evidence="7">
    <location>
        <begin position="201"/>
        <end position="266"/>
    </location>
</feature>
<name>A0ABX3Y2C8_STRPT</name>
<dbReference type="InterPro" id="IPR016032">
    <property type="entry name" value="Sig_transdc_resp-reg_C-effctor"/>
</dbReference>
<proteinExistence type="predicted"/>
<evidence type="ECO:0000256" key="6">
    <source>
        <dbReference type="SAM" id="MobiDB-lite"/>
    </source>
</evidence>
<dbReference type="InterPro" id="IPR011006">
    <property type="entry name" value="CheY-like_superfamily"/>
</dbReference>
<dbReference type="PROSITE" id="PS50110">
    <property type="entry name" value="RESPONSE_REGULATORY"/>
    <property type="match status" value="1"/>
</dbReference>
<reference evidence="9 10" key="1">
    <citation type="submission" date="2016-09" db="EMBL/GenBank/DDBJ databases">
        <title>Streptomyces platensis DSM40041, a candidate organism with high potential of specific P450 cytochromes.</title>
        <authorList>
            <person name="Grumaz C."/>
            <person name="Vainshtein Y."/>
            <person name="Kirstahler P."/>
            <person name="Sohn K."/>
        </authorList>
    </citation>
    <scope>NUCLEOTIDE SEQUENCE [LARGE SCALE GENOMIC DNA]</scope>
    <source>
        <strain evidence="9 10">DSM 40041</strain>
    </source>
</reference>
<evidence type="ECO:0000256" key="3">
    <source>
        <dbReference type="ARBA" id="ARBA00023125"/>
    </source>
</evidence>